<dbReference type="GO" id="GO:0015031">
    <property type="term" value="P:protein transport"/>
    <property type="evidence" value="ECO:0007669"/>
    <property type="project" value="UniProtKB-KW"/>
</dbReference>
<evidence type="ECO:0000313" key="3">
    <source>
        <dbReference type="EMBL" id="CAE8612872.1"/>
    </source>
</evidence>
<keyword evidence="1" id="KW-1015">Disulfide bond</keyword>
<dbReference type="InterPro" id="IPR004217">
    <property type="entry name" value="Tim10-like"/>
</dbReference>
<accession>A0A813FK82</accession>
<dbReference type="OrthoDB" id="344165at2759"/>
<feature type="non-terminal residue" evidence="3">
    <location>
        <position position="99"/>
    </location>
</feature>
<dbReference type="Pfam" id="PF02953">
    <property type="entry name" value="zf-Tim10_DDP"/>
    <property type="match status" value="1"/>
</dbReference>
<feature type="domain" description="Tim10-like" evidence="2">
    <location>
        <begin position="24"/>
        <end position="82"/>
    </location>
</feature>
<keyword evidence="1" id="KW-0472">Membrane</keyword>
<reference evidence="3" key="1">
    <citation type="submission" date="2021-02" db="EMBL/GenBank/DDBJ databases">
        <authorList>
            <person name="Dougan E. K."/>
            <person name="Rhodes N."/>
            <person name="Thang M."/>
            <person name="Chan C."/>
        </authorList>
    </citation>
    <scope>NUCLEOTIDE SEQUENCE</scope>
</reference>
<protein>
    <recommendedName>
        <fullName evidence="1">Mitochondrial import inner membrane translocase subunit</fullName>
    </recommendedName>
</protein>
<dbReference type="SUPFAM" id="SSF144122">
    <property type="entry name" value="Tim10-like"/>
    <property type="match status" value="1"/>
</dbReference>
<dbReference type="AlphaFoldDB" id="A0A813FK82"/>
<organism evidence="3 4">
    <name type="scientific">Polarella glacialis</name>
    <name type="common">Dinoflagellate</name>
    <dbReference type="NCBI Taxonomy" id="89957"/>
    <lineage>
        <taxon>Eukaryota</taxon>
        <taxon>Sar</taxon>
        <taxon>Alveolata</taxon>
        <taxon>Dinophyceae</taxon>
        <taxon>Suessiales</taxon>
        <taxon>Suessiaceae</taxon>
        <taxon>Polarella</taxon>
    </lineage>
</organism>
<comment type="subcellular location">
    <subcellularLocation>
        <location evidence="1">Mitochondrion inner membrane</location>
        <topology evidence="1">Peripheral membrane protein</topology>
        <orientation evidence="1">Intermembrane side</orientation>
    </subcellularLocation>
</comment>
<name>A0A813FK82_POLGL</name>
<dbReference type="Proteomes" id="UP000654075">
    <property type="component" value="Unassembled WGS sequence"/>
</dbReference>
<proteinExistence type="inferred from homology"/>
<evidence type="ECO:0000256" key="1">
    <source>
        <dbReference type="RuleBase" id="RU367043"/>
    </source>
</evidence>
<keyword evidence="1" id="KW-0143">Chaperone</keyword>
<keyword evidence="1" id="KW-0813">Transport</keyword>
<keyword evidence="1" id="KW-0653">Protein transport</keyword>
<comment type="function">
    <text evidence="1">Mitochondrial intermembrane chaperone that participates in the import and insertion of some multi-pass transmembrane proteins into the mitochondrial inner membrane. Also required for the transfer of beta-barrel precursors from the TOM complex to the sorting and assembly machinery (SAM complex) of the outer membrane. Acts as a chaperone-like protein that protects the hydrophobic precursors from aggregation and guide them through the mitochondrial intermembrane space.</text>
</comment>
<sequence length="99" mass="11044">ALNVFVMERGDDSRASREAQEAQALAQFQQLLESQKTIAKLTGKCFSTCVPSPGSSLATQQQVCLWRCAQRYMETQHFVQKYCEDKIQSGAWEPGLAGQ</sequence>
<evidence type="ECO:0000259" key="2">
    <source>
        <dbReference type="Pfam" id="PF02953"/>
    </source>
</evidence>
<dbReference type="EMBL" id="CAJNNV010025173">
    <property type="protein sequence ID" value="CAE8612872.1"/>
    <property type="molecule type" value="Genomic_DNA"/>
</dbReference>
<keyword evidence="1" id="KW-0999">Mitochondrion inner membrane</keyword>
<dbReference type="Gene3D" id="1.10.287.810">
    <property type="entry name" value="Mitochondrial import inner membrane translocase subunit tim13 like domains"/>
    <property type="match status" value="1"/>
</dbReference>
<gene>
    <name evidence="3" type="ORF">PGLA1383_LOCUS30660</name>
</gene>
<keyword evidence="1" id="KW-0811">Translocation</keyword>
<dbReference type="GO" id="GO:0005743">
    <property type="term" value="C:mitochondrial inner membrane"/>
    <property type="evidence" value="ECO:0007669"/>
    <property type="project" value="UniProtKB-SubCell"/>
</dbReference>
<keyword evidence="4" id="KW-1185">Reference proteome</keyword>
<comment type="caution">
    <text evidence="3">The sequence shown here is derived from an EMBL/GenBank/DDBJ whole genome shotgun (WGS) entry which is preliminary data.</text>
</comment>
<dbReference type="InterPro" id="IPR035427">
    <property type="entry name" value="Tim10-like_dom_sf"/>
</dbReference>
<comment type="similarity">
    <text evidence="1">Belongs to the small Tim family.</text>
</comment>
<comment type="subunit">
    <text evidence="1">Heterohexamer.</text>
</comment>
<keyword evidence="1" id="KW-0496">Mitochondrion</keyword>
<evidence type="ECO:0000313" key="4">
    <source>
        <dbReference type="Proteomes" id="UP000654075"/>
    </source>
</evidence>
<comment type="domain">
    <text evidence="1">The twin CX3C motif contains 4 conserved Cys residues that form 2 disulfide bonds in the mitochondrial intermembrane space.</text>
</comment>